<accession>A0A8H6RB38</accession>
<proteinExistence type="predicted"/>
<feature type="compositionally biased region" description="Polar residues" evidence="1">
    <location>
        <begin position="1"/>
        <end position="10"/>
    </location>
</feature>
<reference evidence="2" key="1">
    <citation type="submission" date="2020-04" db="EMBL/GenBank/DDBJ databases">
        <title>Draft genome resource of the tomato pathogen Pseudocercospora fuligena.</title>
        <authorList>
            <person name="Zaccaron A."/>
        </authorList>
    </citation>
    <scope>NUCLEOTIDE SEQUENCE</scope>
    <source>
        <strain evidence="2">PF001</strain>
    </source>
</reference>
<evidence type="ECO:0000313" key="2">
    <source>
        <dbReference type="EMBL" id="KAF7186771.1"/>
    </source>
</evidence>
<gene>
    <name evidence="2" type="ORF">HII31_11868</name>
</gene>
<sequence length="215" mass="23362">MPGQSKTSRLSSKHIWIDGGKVHREDGPDEKEVVPDWEQAGSWFPPDTSSNCAMQAELEAAQRTESPVELPTTPAQPPRYEDIETAGKKPLDADKQGGPMKADGPSSRAEVMSSIEHKRPRPLKISSEQPESQGDRPATPMDEEQNSAKDTAQNNSNKLRGGGNDDGRDLDAIQSRCKPVKKASPKHGSKPSNALLVLAGLKPIVGSDRAVRNRW</sequence>
<feature type="compositionally biased region" description="Polar residues" evidence="1">
    <location>
        <begin position="148"/>
        <end position="158"/>
    </location>
</feature>
<dbReference type="EMBL" id="JABCIY010000246">
    <property type="protein sequence ID" value="KAF7186771.1"/>
    <property type="molecule type" value="Genomic_DNA"/>
</dbReference>
<comment type="caution">
    <text evidence="2">The sequence shown here is derived from an EMBL/GenBank/DDBJ whole genome shotgun (WGS) entry which is preliminary data.</text>
</comment>
<evidence type="ECO:0000256" key="1">
    <source>
        <dbReference type="SAM" id="MobiDB-lite"/>
    </source>
</evidence>
<evidence type="ECO:0000313" key="3">
    <source>
        <dbReference type="Proteomes" id="UP000660729"/>
    </source>
</evidence>
<dbReference type="AlphaFoldDB" id="A0A8H6RB38"/>
<feature type="compositionally biased region" description="Basic and acidic residues" evidence="1">
    <location>
        <begin position="79"/>
        <end position="95"/>
    </location>
</feature>
<keyword evidence="3" id="KW-1185">Reference proteome</keyword>
<feature type="region of interest" description="Disordered" evidence="1">
    <location>
        <begin position="1"/>
        <end position="194"/>
    </location>
</feature>
<dbReference type="Proteomes" id="UP000660729">
    <property type="component" value="Unassembled WGS sequence"/>
</dbReference>
<feature type="compositionally biased region" description="Basic residues" evidence="1">
    <location>
        <begin position="178"/>
        <end position="189"/>
    </location>
</feature>
<organism evidence="2 3">
    <name type="scientific">Pseudocercospora fuligena</name>
    <dbReference type="NCBI Taxonomy" id="685502"/>
    <lineage>
        <taxon>Eukaryota</taxon>
        <taxon>Fungi</taxon>
        <taxon>Dikarya</taxon>
        <taxon>Ascomycota</taxon>
        <taxon>Pezizomycotina</taxon>
        <taxon>Dothideomycetes</taxon>
        <taxon>Dothideomycetidae</taxon>
        <taxon>Mycosphaerellales</taxon>
        <taxon>Mycosphaerellaceae</taxon>
        <taxon>Pseudocercospora</taxon>
    </lineage>
</organism>
<feature type="compositionally biased region" description="Basic and acidic residues" evidence="1">
    <location>
        <begin position="20"/>
        <end position="34"/>
    </location>
</feature>
<name>A0A8H6RB38_9PEZI</name>
<protein>
    <submittedName>
        <fullName evidence="2">Uncharacterized protein</fullName>
    </submittedName>
</protein>